<accession>A0A9P5ZCV6</accession>
<dbReference type="OrthoDB" id="341421at2759"/>
<evidence type="ECO:0000256" key="2">
    <source>
        <dbReference type="ARBA" id="ARBA00022771"/>
    </source>
</evidence>
<organism evidence="6 7">
    <name type="scientific">Pholiota conissans</name>
    <dbReference type="NCBI Taxonomy" id="109636"/>
    <lineage>
        <taxon>Eukaryota</taxon>
        <taxon>Fungi</taxon>
        <taxon>Dikarya</taxon>
        <taxon>Basidiomycota</taxon>
        <taxon>Agaricomycotina</taxon>
        <taxon>Agaricomycetes</taxon>
        <taxon>Agaricomycetidae</taxon>
        <taxon>Agaricales</taxon>
        <taxon>Agaricineae</taxon>
        <taxon>Strophariaceae</taxon>
        <taxon>Pholiota</taxon>
    </lineage>
</organism>
<keyword evidence="2 4" id="KW-0863">Zinc-finger</keyword>
<evidence type="ECO:0000259" key="5">
    <source>
        <dbReference type="PROSITE" id="PS50865"/>
    </source>
</evidence>
<gene>
    <name evidence="6" type="ORF">BDN70DRAFT_871822</name>
</gene>
<feature type="domain" description="MYND-type" evidence="5">
    <location>
        <begin position="53"/>
        <end position="94"/>
    </location>
</feature>
<keyword evidence="3" id="KW-0862">Zinc</keyword>
<dbReference type="SUPFAM" id="SSF144232">
    <property type="entry name" value="HIT/MYND zinc finger-like"/>
    <property type="match status" value="1"/>
</dbReference>
<comment type="caution">
    <text evidence="6">The sequence shown here is derived from an EMBL/GenBank/DDBJ whole genome shotgun (WGS) entry which is preliminary data.</text>
</comment>
<name>A0A9P5ZCV6_9AGAR</name>
<dbReference type="PROSITE" id="PS50865">
    <property type="entry name" value="ZF_MYND_2"/>
    <property type="match status" value="1"/>
</dbReference>
<reference evidence="6" key="1">
    <citation type="submission" date="2020-11" db="EMBL/GenBank/DDBJ databases">
        <authorList>
            <consortium name="DOE Joint Genome Institute"/>
            <person name="Ahrendt S."/>
            <person name="Riley R."/>
            <person name="Andreopoulos W."/>
            <person name="Labutti K."/>
            <person name="Pangilinan J."/>
            <person name="Ruiz-Duenas F.J."/>
            <person name="Barrasa J.M."/>
            <person name="Sanchez-Garcia M."/>
            <person name="Camarero S."/>
            <person name="Miyauchi S."/>
            <person name="Serrano A."/>
            <person name="Linde D."/>
            <person name="Babiker R."/>
            <person name="Drula E."/>
            <person name="Ayuso-Fernandez I."/>
            <person name="Pacheco R."/>
            <person name="Padilla G."/>
            <person name="Ferreira P."/>
            <person name="Barriuso J."/>
            <person name="Kellner H."/>
            <person name="Castanera R."/>
            <person name="Alfaro M."/>
            <person name="Ramirez L."/>
            <person name="Pisabarro A.G."/>
            <person name="Kuo A."/>
            <person name="Tritt A."/>
            <person name="Lipzen A."/>
            <person name="He G."/>
            <person name="Yan M."/>
            <person name="Ng V."/>
            <person name="Cullen D."/>
            <person name="Martin F."/>
            <person name="Rosso M.-N."/>
            <person name="Henrissat B."/>
            <person name="Hibbett D."/>
            <person name="Martinez A.T."/>
            <person name="Grigoriev I.V."/>
        </authorList>
    </citation>
    <scope>NUCLEOTIDE SEQUENCE</scope>
    <source>
        <strain evidence="6">CIRM-BRFM 674</strain>
    </source>
</reference>
<dbReference type="Pfam" id="PF01753">
    <property type="entry name" value="zf-MYND"/>
    <property type="match status" value="1"/>
</dbReference>
<keyword evidence="1" id="KW-0479">Metal-binding</keyword>
<dbReference type="Proteomes" id="UP000807469">
    <property type="component" value="Unassembled WGS sequence"/>
</dbReference>
<proteinExistence type="predicted"/>
<keyword evidence="7" id="KW-1185">Reference proteome</keyword>
<dbReference type="InterPro" id="IPR002893">
    <property type="entry name" value="Znf_MYND"/>
</dbReference>
<dbReference type="Gene3D" id="6.10.140.2220">
    <property type="match status" value="1"/>
</dbReference>
<sequence length="358" mass="40519">MPPQKPKHKVLSLEEELQIASTLAMTHPSERPLNQQQSSRDIKKKMKEACRLCEYCRQRESKDEPFKACAKCQSSFYCSKECQRVDWPEHKTICAQSQRHKRLEKLATTLTANVNLFDYLKLAIVLNLDLLNSSPTELFTVLVPLVVEPEDILDFARLRGQLPPSTTTLSTEKPAGMLQVGGILPSPPGLLSEESVLELTSNARAERDASWSAEEAPVGVIVFVLGNMDTRSSIDAPVIIPPHVMKMAKKAQPFKQNVPTASGCLLHPMDQYSCIEYINTSIRLDKENQFLLRREMTPSDVQIIRTSATKFDRFLDVNFPCILIQRRMQTEFIYRPLLDKSTSDFGPSTEIHVCNLTR</sequence>
<dbReference type="Pfam" id="PF26632">
    <property type="entry name" value="DUF8205"/>
    <property type="match status" value="1"/>
</dbReference>
<evidence type="ECO:0000313" key="6">
    <source>
        <dbReference type="EMBL" id="KAF9485111.1"/>
    </source>
</evidence>
<evidence type="ECO:0000256" key="4">
    <source>
        <dbReference type="PROSITE-ProRule" id="PRU00134"/>
    </source>
</evidence>
<evidence type="ECO:0000313" key="7">
    <source>
        <dbReference type="Proteomes" id="UP000807469"/>
    </source>
</evidence>
<dbReference type="AlphaFoldDB" id="A0A9P5ZCV6"/>
<dbReference type="InterPro" id="IPR058518">
    <property type="entry name" value="DUF8205"/>
</dbReference>
<evidence type="ECO:0000256" key="1">
    <source>
        <dbReference type="ARBA" id="ARBA00022723"/>
    </source>
</evidence>
<protein>
    <recommendedName>
        <fullName evidence="5">MYND-type domain-containing protein</fullName>
    </recommendedName>
</protein>
<evidence type="ECO:0000256" key="3">
    <source>
        <dbReference type="ARBA" id="ARBA00022833"/>
    </source>
</evidence>
<dbReference type="GO" id="GO:0008270">
    <property type="term" value="F:zinc ion binding"/>
    <property type="evidence" value="ECO:0007669"/>
    <property type="project" value="UniProtKB-KW"/>
</dbReference>
<dbReference type="EMBL" id="MU155138">
    <property type="protein sequence ID" value="KAF9485111.1"/>
    <property type="molecule type" value="Genomic_DNA"/>
</dbReference>